<dbReference type="InterPro" id="IPR012347">
    <property type="entry name" value="Ferritin-like"/>
</dbReference>
<dbReference type="Pfam" id="PF03713">
    <property type="entry name" value="DUF305"/>
    <property type="match status" value="1"/>
</dbReference>
<dbReference type="PROSITE" id="PS51257">
    <property type="entry name" value="PROKAR_LIPOPROTEIN"/>
    <property type="match status" value="1"/>
</dbReference>
<name>A0ABX8EM66_9ACTN</name>
<dbReference type="EMBL" id="CP075371">
    <property type="protein sequence ID" value="QVT81609.1"/>
    <property type="molecule type" value="Genomic_DNA"/>
</dbReference>
<organism evidence="3 4">
    <name type="scientific">Nocardioides aquaticus</name>
    <dbReference type="NCBI Taxonomy" id="160826"/>
    <lineage>
        <taxon>Bacteria</taxon>
        <taxon>Bacillati</taxon>
        <taxon>Actinomycetota</taxon>
        <taxon>Actinomycetes</taxon>
        <taxon>Propionibacteriales</taxon>
        <taxon>Nocardioidaceae</taxon>
        <taxon>Nocardioides</taxon>
    </lineage>
</organism>
<protein>
    <recommendedName>
        <fullName evidence="2">DUF305 domain-containing protein</fullName>
    </recommendedName>
</protein>
<keyword evidence="4" id="KW-1185">Reference proteome</keyword>
<gene>
    <name evidence="3" type="ORF">ENKNEFLB_04020</name>
</gene>
<dbReference type="Gene3D" id="1.20.1260.10">
    <property type="match status" value="1"/>
</dbReference>
<accession>A0ABX8EM66</accession>
<feature type="chain" id="PRO_5045934233" description="DUF305 domain-containing protein" evidence="1">
    <location>
        <begin position="26"/>
        <end position="213"/>
    </location>
</feature>
<evidence type="ECO:0000313" key="3">
    <source>
        <dbReference type="EMBL" id="QVT81609.1"/>
    </source>
</evidence>
<reference evidence="3 4" key="1">
    <citation type="submission" date="2021-05" db="EMBL/GenBank/DDBJ databases">
        <title>Complete genome of Nocardioides aquaticus KCTC 9944T isolated from meromictic and hypersaline Ekho Lake, Antarctica.</title>
        <authorList>
            <person name="Hwang K."/>
            <person name="Kim K.M."/>
            <person name="Choe H."/>
        </authorList>
    </citation>
    <scope>NUCLEOTIDE SEQUENCE [LARGE SCALE GENOMIC DNA]</scope>
    <source>
        <strain evidence="3 4">KCTC 9944</strain>
    </source>
</reference>
<feature type="domain" description="DUF305" evidence="2">
    <location>
        <begin position="48"/>
        <end position="211"/>
    </location>
</feature>
<keyword evidence="1" id="KW-0732">Signal</keyword>
<feature type="signal peptide" evidence="1">
    <location>
        <begin position="1"/>
        <end position="25"/>
    </location>
</feature>
<dbReference type="Proteomes" id="UP000679307">
    <property type="component" value="Chromosome"/>
</dbReference>
<evidence type="ECO:0000313" key="4">
    <source>
        <dbReference type="Proteomes" id="UP000679307"/>
    </source>
</evidence>
<sequence length="213" mass="22704">MRSNRTTRAVSATALGLTLALTAAACGGGDTGGETSAQASATEHNDADVAFASEMLQHHAQALTMVDLTMERELDPEVRQLADDIRAAQAPEIETFTDWLIDWDEEVPSTVRDHANADHGDGEAGEATDGMDAGAMDMPGMMSAADMTALEDAPDSAFQDRWLELMIEHHSGAIDMAQAELQQGRYQPAIDLAEEIADSQAGEIEAMETLLVS</sequence>
<dbReference type="InterPro" id="IPR005183">
    <property type="entry name" value="DUF305_CopM-like"/>
</dbReference>
<dbReference type="RefSeq" id="WP_214056961.1">
    <property type="nucleotide sequence ID" value="NZ_BAAAHS010000166.1"/>
</dbReference>
<evidence type="ECO:0000256" key="1">
    <source>
        <dbReference type="SAM" id="SignalP"/>
    </source>
</evidence>
<proteinExistence type="predicted"/>
<evidence type="ECO:0000259" key="2">
    <source>
        <dbReference type="Pfam" id="PF03713"/>
    </source>
</evidence>
<dbReference type="PANTHER" id="PTHR36933">
    <property type="entry name" value="SLL0788 PROTEIN"/>
    <property type="match status" value="1"/>
</dbReference>
<dbReference type="PANTHER" id="PTHR36933:SF1">
    <property type="entry name" value="SLL0788 PROTEIN"/>
    <property type="match status" value="1"/>
</dbReference>